<reference evidence="3 4" key="1">
    <citation type="submission" date="2014-10" db="EMBL/GenBank/DDBJ databases">
        <title>Draft genome of the hookworm Ancylostoma caninum.</title>
        <authorList>
            <person name="Mitreva M."/>
        </authorList>
    </citation>
    <scope>NUCLEOTIDE SEQUENCE [LARGE SCALE GENOMIC DNA]</scope>
    <source>
        <strain evidence="3 4">Baltimore</strain>
    </source>
</reference>
<comment type="caution">
    <text evidence="3">The sequence shown here is derived from an EMBL/GenBank/DDBJ whole genome shotgun (WGS) entry which is preliminary data.</text>
</comment>
<dbReference type="AlphaFoldDB" id="A0A368G3E4"/>
<keyword evidence="2" id="KW-0472">Membrane</keyword>
<evidence type="ECO:0000313" key="4">
    <source>
        <dbReference type="Proteomes" id="UP000252519"/>
    </source>
</evidence>
<accession>A0A368G3E4</accession>
<keyword evidence="2" id="KW-0812">Transmembrane</keyword>
<protein>
    <submittedName>
        <fullName evidence="3">Uncharacterized protein</fullName>
    </submittedName>
</protein>
<organism evidence="3 4">
    <name type="scientific">Ancylostoma caninum</name>
    <name type="common">Dog hookworm</name>
    <dbReference type="NCBI Taxonomy" id="29170"/>
    <lineage>
        <taxon>Eukaryota</taxon>
        <taxon>Metazoa</taxon>
        <taxon>Ecdysozoa</taxon>
        <taxon>Nematoda</taxon>
        <taxon>Chromadorea</taxon>
        <taxon>Rhabditida</taxon>
        <taxon>Rhabditina</taxon>
        <taxon>Rhabditomorpha</taxon>
        <taxon>Strongyloidea</taxon>
        <taxon>Ancylostomatidae</taxon>
        <taxon>Ancylostomatinae</taxon>
        <taxon>Ancylostoma</taxon>
    </lineage>
</organism>
<feature type="region of interest" description="Disordered" evidence="1">
    <location>
        <begin position="1"/>
        <end position="20"/>
    </location>
</feature>
<name>A0A368G3E4_ANCCA</name>
<evidence type="ECO:0000256" key="1">
    <source>
        <dbReference type="SAM" id="MobiDB-lite"/>
    </source>
</evidence>
<evidence type="ECO:0000256" key="2">
    <source>
        <dbReference type="SAM" id="Phobius"/>
    </source>
</evidence>
<proteinExistence type="predicted"/>
<dbReference type="EMBL" id="JOJR01000370">
    <property type="protein sequence ID" value="RCN38882.1"/>
    <property type="molecule type" value="Genomic_DNA"/>
</dbReference>
<evidence type="ECO:0000313" key="3">
    <source>
        <dbReference type="EMBL" id="RCN38882.1"/>
    </source>
</evidence>
<keyword evidence="2" id="KW-1133">Transmembrane helix</keyword>
<keyword evidence="4" id="KW-1185">Reference proteome</keyword>
<dbReference type="Proteomes" id="UP000252519">
    <property type="component" value="Unassembled WGS sequence"/>
</dbReference>
<gene>
    <name evidence="3" type="ORF">ANCCAN_15192</name>
</gene>
<sequence length="73" mass="8536">MAHTQNPYYSRSNEGRNSSSFSWPQLQLRFLLFLYFSFFTTSTVFPQLMSYSPFSNTRLWRESTAFMSPLSGG</sequence>
<feature type="transmembrane region" description="Helical" evidence="2">
    <location>
        <begin position="30"/>
        <end position="51"/>
    </location>
</feature>